<gene>
    <name evidence="1" type="ORF">AMORRO_LOCUS12609</name>
</gene>
<keyword evidence="2" id="KW-1185">Reference proteome</keyword>
<reference evidence="1" key="1">
    <citation type="submission" date="2021-06" db="EMBL/GenBank/DDBJ databases">
        <authorList>
            <person name="Kallberg Y."/>
            <person name="Tangrot J."/>
            <person name="Rosling A."/>
        </authorList>
    </citation>
    <scope>NUCLEOTIDE SEQUENCE</scope>
    <source>
        <strain evidence="1">CL551</strain>
    </source>
</reference>
<dbReference type="AlphaFoldDB" id="A0A9N9HWE3"/>
<accession>A0A9N9HWE3</accession>
<sequence length="78" mass="8689">TQYTTRGLCVRDKVNYLEKEWISTPLTSMDPRSANSNPLGSLEVPPDFLTLLDRDIINGLACLDSWSEGADISEESEI</sequence>
<proteinExistence type="predicted"/>
<dbReference type="OrthoDB" id="2320867at2759"/>
<organism evidence="1 2">
    <name type="scientific">Acaulospora morrowiae</name>
    <dbReference type="NCBI Taxonomy" id="94023"/>
    <lineage>
        <taxon>Eukaryota</taxon>
        <taxon>Fungi</taxon>
        <taxon>Fungi incertae sedis</taxon>
        <taxon>Mucoromycota</taxon>
        <taxon>Glomeromycotina</taxon>
        <taxon>Glomeromycetes</taxon>
        <taxon>Diversisporales</taxon>
        <taxon>Acaulosporaceae</taxon>
        <taxon>Acaulospora</taxon>
    </lineage>
</organism>
<comment type="caution">
    <text evidence="1">The sequence shown here is derived from an EMBL/GenBank/DDBJ whole genome shotgun (WGS) entry which is preliminary data.</text>
</comment>
<evidence type="ECO:0000313" key="2">
    <source>
        <dbReference type="Proteomes" id="UP000789342"/>
    </source>
</evidence>
<dbReference type="Proteomes" id="UP000789342">
    <property type="component" value="Unassembled WGS sequence"/>
</dbReference>
<feature type="non-terminal residue" evidence="1">
    <location>
        <position position="1"/>
    </location>
</feature>
<evidence type="ECO:0000313" key="1">
    <source>
        <dbReference type="EMBL" id="CAG8709508.1"/>
    </source>
</evidence>
<protein>
    <submittedName>
        <fullName evidence="1">1754_t:CDS:1</fullName>
    </submittedName>
</protein>
<name>A0A9N9HWE3_9GLOM</name>
<dbReference type="EMBL" id="CAJVPV010018987">
    <property type="protein sequence ID" value="CAG8709508.1"/>
    <property type="molecule type" value="Genomic_DNA"/>
</dbReference>